<proteinExistence type="predicted"/>
<keyword evidence="2" id="KW-1185">Reference proteome</keyword>
<name>A0AAP0K5C8_9MAGN</name>
<dbReference type="AlphaFoldDB" id="A0AAP0K5C8"/>
<comment type="caution">
    <text evidence="1">The sequence shown here is derived from an EMBL/GenBank/DDBJ whole genome shotgun (WGS) entry which is preliminary data.</text>
</comment>
<dbReference type="Proteomes" id="UP001417504">
    <property type="component" value="Unassembled WGS sequence"/>
</dbReference>
<organism evidence="1 2">
    <name type="scientific">Stephania japonica</name>
    <dbReference type="NCBI Taxonomy" id="461633"/>
    <lineage>
        <taxon>Eukaryota</taxon>
        <taxon>Viridiplantae</taxon>
        <taxon>Streptophyta</taxon>
        <taxon>Embryophyta</taxon>
        <taxon>Tracheophyta</taxon>
        <taxon>Spermatophyta</taxon>
        <taxon>Magnoliopsida</taxon>
        <taxon>Ranunculales</taxon>
        <taxon>Menispermaceae</taxon>
        <taxon>Menispermoideae</taxon>
        <taxon>Cissampelideae</taxon>
        <taxon>Stephania</taxon>
    </lineage>
</organism>
<evidence type="ECO:0000313" key="2">
    <source>
        <dbReference type="Proteomes" id="UP001417504"/>
    </source>
</evidence>
<reference evidence="1 2" key="1">
    <citation type="submission" date="2024-01" db="EMBL/GenBank/DDBJ databases">
        <title>Genome assemblies of Stephania.</title>
        <authorList>
            <person name="Yang L."/>
        </authorList>
    </citation>
    <scope>NUCLEOTIDE SEQUENCE [LARGE SCALE GENOMIC DNA]</scope>
    <source>
        <strain evidence="1">QJT</strain>
        <tissue evidence="1">Leaf</tissue>
    </source>
</reference>
<sequence>MSFALQQLIISMPLKKPNCSRKNQVPFFISRAEIRVKPFLNLNIKEVGREESRSCKDVSTTYVS</sequence>
<protein>
    <submittedName>
        <fullName evidence="1">Uncharacterized protein</fullName>
    </submittedName>
</protein>
<evidence type="ECO:0000313" key="1">
    <source>
        <dbReference type="EMBL" id="KAK9145413.1"/>
    </source>
</evidence>
<gene>
    <name evidence="1" type="ORF">Sjap_005316</name>
</gene>
<dbReference type="EMBL" id="JBBNAE010000002">
    <property type="protein sequence ID" value="KAK9145413.1"/>
    <property type="molecule type" value="Genomic_DNA"/>
</dbReference>
<accession>A0AAP0K5C8</accession>